<evidence type="ECO:0000256" key="10">
    <source>
        <dbReference type="SAM" id="Phobius"/>
    </source>
</evidence>
<dbReference type="RefSeq" id="WP_101954078.1">
    <property type="nucleotide sequence ID" value="NZ_PKHE01000006.1"/>
</dbReference>
<protein>
    <submittedName>
        <fullName evidence="11">Prepilin-type cleavage/methylation domain-containing protein</fullName>
    </submittedName>
</protein>
<evidence type="ECO:0000256" key="3">
    <source>
        <dbReference type="ARBA" id="ARBA00022475"/>
    </source>
</evidence>
<dbReference type="NCBIfam" id="TIGR02532">
    <property type="entry name" value="IV_pilin_GFxxxE"/>
    <property type="match status" value="1"/>
</dbReference>
<evidence type="ECO:0000256" key="9">
    <source>
        <dbReference type="ARBA" id="ARBA00043982"/>
    </source>
</evidence>
<dbReference type="Gene3D" id="3.30.700.10">
    <property type="entry name" value="Glycoprotein, Type 4 Pilin"/>
    <property type="match status" value="1"/>
</dbReference>
<dbReference type="GO" id="GO:0009986">
    <property type="term" value="C:cell surface"/>
    <property type="evidence" value="ECO:0007669"/>
    <property type="project" value="UniProtKB-SubCell"/>
</dbReference>
<gene>
    <name evidence="11" type="ORF">CYJ57_03400</name>
</gene>
<keyword evidence="3" id="KW-1003">Cell membrane</keyword>
<keyword evidence="8" id="KW-0178">Competence</keyword>
<evidence type="ECO:0000256" key="7">
    <source>
        <dbReference type="ARBA" id="ARBA00023136"/>
    </source>
</evidence>
<comment type="caution">
    <text evidence="11">The sequence shown here is derived from an EMBL/GenBank/DDBJ whole genome shotgun (WGS) entry which is preliminary data.</text>
</comment>
<comment type="similarity">
    <text evidence="9">Belongs to the ComGC family.</text>
</comment>
<keyword evidence="6 10" id="KW-1133">Transmembrane helix</keyword>
<evidence type="ECO:0000313" key="12">
    <source>
        <dbReference type="Proteomes" id="UP000234384"/>
    </source>
</evidence>
<keyword evidence="4" id="KW-0488">Methylation</keyword>
<reference evidence="11 12" key="1">
    <citation type="submission" date="2017-12" db="EMBL/GenBank/DDBJ databases">
        <title>Phylogenetic diversity of female urinary microbiome.</title>
        <authorList>
            <person name="Thomas-White K."/>
            <person name="Wolfe A.J."/>
        </authorList>
    </citation>
    <scope>NUCLEOTIDE SEQUENCE [LARGE SCALE GENOMIC DNA]</scope>
    <source>
        <strain evidence="11 12">UMB0898</strain>
    </source>
</reference>
<dbReference type="NCBIfam" id="NF040999">
    <property type="entry name" value="pilin_ComGC"/>
    <property type="match status" value="1"/>
</dbReference>
<dbReference type="InterPro" id="IPR016940">
    <property type="entry name" value="ComGC"/>
</dbReference>
<dbReference type="SUPFAM" id="SSF54523">
    <property type="entry name" value="Pili subunits"/>
    <property type="match status" value="1"/>
</dbReference>
<sequence length="117" mass="13105">MKKIIRKLYSKKHKKGFTLIEMLIVLVVVGLLMAIIIPNVSGQRKRINQQAAENIAEILTTQYNTYVIAESPQGSVTLAELETKGYITSKQKDQAVKLLNIEETSEIKPPIVVPEVD</sequence>
<dbReference type="AlphaFoldDB" id="A0A2I1K1S1"/>
<evidence type="ECO:0000256" key="4">
    <source>
        <dbReference type="ARBA" id="ARBA00022481"/>
    </source>
</evidence>
<dbReference type="GO" id="GO:0005886">
    <property type="term" value="C:plasma membrane"/>
    <property type="evidence" value="ECO:0007669"/>
    <property type="project" value="UniProtKB-SubCell"/>
</dbReference>
<dbReference type="PROSITE" id="PS00409">
    <property type="entry name" value="PROKAR_NTER_METHYL"/>
    <property type="match status" value="1"/>
</dbReference>
<evidence type="ECO:0000256" key="8">
    <source>
        <dbReference type="ARBA" id="ARBA00023287"/>
    </source>
</evidence>
<evidence type="ECO:0000256" key="1">
    <source>
        <dbReference type="ARBA" id="ARBA00004162"/>
    </source>
</evidence>
<evidence type="ECO:0000256" key="2">
    <source>
        <dbReference type="ARBA" id="ARBA00004241"/>
    </source>
</evidence>
<dbReference type="GO" id="GO:0030420">
    <property type="term" value="P:establishment of competence for transformation"/>
    <property type="evidence" value="ECO:0007669"/>
    <property type="project" value="UniProtKB-KW"/>
</dbReference>
<dbReference type="InterPro" id="IPR045584">
    <property type="entry name" value="Pilin-like"/>
</dbReference>
<dbReference type="EMBL" id="PKHE01000006">
    <property type="protein sequence ID" value="PKY89581.1"/>
    <property type="molecule type" value="Genomic_DNA"/>
</dbReference>
<keyword evidence="7 10" id="KW-0472">Membrane</keyword>
<evidence type="ECO:0000313" key="11">
    <source>
        <dbReference type="EMBL" id="PKY89581.1"/>
    </source>
</evidence>
<organism evidence="11 12">
    <name type="scientific">Falseniella ignava</name>
    <dbReference type="NCBI Taxonomy" id="137730"/>
    <lineage>
        <taxon>Bacteria</taxon>
        <taxon>Bacillati</taxon>
        <taxon>Bacillota</taxon>
        <taxon>Bacilli</taxon>
        <taxon>Lactobacillales</taxon>
        <taxon>Aerococcaceae</taxon>
        <taxon>Falseniella</taxon>
    </lineage>
</organism>
<proteinExistence type="inferred from homology"/>
<feature type="transmembrane region" description="Helical" evidence="10">
    <location>
        <begin position="20"/>
        <end position="40"/>
    </location>
</feature>
<name>A0A2I1K1S1_9LACT</name>
<evidence type="ECO:0000256" key="5">
    <source>
        <dbReference type="ARBA" id="ARBA00022692"/>
    </source>
</evidence>
<keyword evidence="5 10" id="KW-0812">Transmembrane</keyword>
<dbReference type="Proteomes" id="UP000234384">
    <property type="component" value="Unassembled WGS sequence"/>
</dbReference>
<dbReference type="InterPro" id="IPR012902">
    <property type="entry name" value="N_methyl_site"/>
</dbReference>
<dbReference type="Pfam" id="PF07963">
    <property type="entry name" value="N_methyl"/>
    <property type="match status" value="1"/>
</dbReference>
<evidence type="ECO:0000256" key="6">
    <source>
        <dbReference type="ARBA" id="ARBA00022989"/>
    </source>
</evidence>
<dbReference type="OrthoDB" id="2139757at2"/>
<accession>A0A2I1K1S1</accession>
<comment type="subcellular location">
    <subcellularLocation>
        <location evidence="1">Cell membrane</location>
        <topology evidence="1">Single-pass membrane protein</topology>
    </subcellularLocation>
    <subcellularLocation>
        <location evidence="2">Cell surface</location>
    </subcellularLocation>
</comment>